<dbReference type="EMBL" id="AATLZG010000052">
    <property type="protein sequence ID" value="EFM8157128.1"/>
    <property type="molecule type" value="Genomic_DNA"/>
</dbReference>
<feature type="signal peptide" evidence="1">
    <location>
        <begin position="1"/>
        <end position="26"/>
    </location>
</feature>
<dbReference type="Gene3D" id="3.10.450.50">
    <property type="match status" value="1"/>
</dbReference>
<dbReference type="InterPro" id="IPR024289">
    <property type="entry name" value="DUF3828"/>
</dbReference>
<reference evidence="3 4" key="1">
    <citation type="submission" date="2020-02" db="EMBL/GenBank/DDBJ databases">
        <authorList>
            <consortium name="PulseNet: The National Subtyping Network for Foodborne Disease Surveillance"/>
            <person name="Tarr C.L."/>
            <person name="Trees E."/>
            <person name="Katz L.S."/>
            <person name="Carleton-Romer H.A."/>
            <person name="Stroika S."/>
            <person name="Kucerova Z."/>
            <person name="Roache K.F."/>
            <person name="Sabol A.L."/>
            <person name="Besser J."/>
            <person name="Gerner-Smidt P."/>
        </authorList>
    </citation>
    <scope>NUCLEOTIDE SEQUENCE [LARGE SCALE GENOMIC DNA]</scope>
    <source>
        <strain evidence="3 4">PNUSAE002719</strain>
    </source>
</reference>
<proteinExistence type="predicted"/>
<dbReference type="PROSITE" id="PS51257">
    <property type="entry name" value="PROKAR_LIPOPROTEIN"/>
    <property type="match status" value="1"/>
</dbReference>
<dbReference type="Proteomes" id="UP000555763">
    <property type="component" value="Unassembled WGS sequence"/>
</dbReference>
<protein>
    <submittedName>
        <fullName evidence="3">DUF3828 domain-containing protein</fullName>
    </submittedName>
</protein>
<evidence type="ECO:0000313" key="4">
    <source>
        <dbReference type="Proteomes" id="UP000555763"/>
    </source>
</evidence>
<sequence>MKSLTHNLYYVFISAFLIACSHLVFAAESLTPEDIVHDFYSEYLKNDAEDNNILVKKYVSEQLLNNIADSAICNYDSDDSISASELKKICSQVRECKNYKGNYICNWGGVWIESDVDYFTKSQDIYPSWKLNIKTSTIMKDESTSVIEVVLGNDSEPKNTLNVSLNKINAGWKIISVTE</sequence>
<dbReference type="RefSeq" id="WP_105457460.1">
    <property type="nucleotide sequence ID" value="NZ_JAHMSZ010000069.1"/>
</dbReference>
<evidence type="ECO:0000313" key="3">
    <source>
        <dbReference type="EMBL" id="EFM8157128.1"/>
    </source>
</evidence>
<organism evidence="3 4">
    <name type="scientific">Escherichia coli</name>
    <dbReference type="NCBI Taxonomy" id="562"/>
    <lineage>
        <taxon>Bacteria</taxon>
        <taxon>Pseudomonadati</taxon>
        <taxon>Pseudomonadota</taxon>
        <taxon>Gammaproteobacteria</taxon>
        <taxon>Enterobacterales</taxon>
        <taxon>Enterobacteriaceae</taxon>
        <taxon>Escherichia</taxon>
    </lineage>
</organism>
<comment type="caution">
    <text evidence="3">The sequence shown here is derived from an EMBL/GenBank/DDBJ whole genome shotgun (WGS) entry which is preliminary data.</text>
</comment>
<evidence type="ECO:0000259" key="2">
    <source>
        <dbReference type="Pfam" id="PF12883"/>
    </source>
</evidence>
<gene>
    <name evidence="3" type="ORF">A5U30_004884</name>
</gene>
<evidence type="ECO:0000256" key="1">
    <source>
        <dbReference type="SAM" id="SignalP"/>
    </source>
</evidence>
<feature type="chain" id="PRO_5032620404" evidence="1">
    <location>
        <begin position="27"/>
        <end position="179"/>
    </location>
</feature>
<accession>A0A828NYT2</accession>
<name>A0A828NYT2_ECOLX</name>
<keyword evidence="1" id="KW-0732">Signal</keyword>
<dbReference type="Pfam" id="PF12883">
    <property type="entry name" value="DUF3828"/>
    <property type="match status" value="1"/>
</dbReference>
<feature type="domain" description="DUF3828" evidence="2">
    <location>
        <begin position="115"/>
        <end position="177"/>
    </location>
</feature>
<dbReference type="AlphaFoldDB" id="A0A828NYT2"/>